<dbReference type="InterPro" id="IPR032314">
    <property type="entry name" value="DUF4845"/>
</dbReference>
<gene>
    <name evidence="1" type="ORF">I9W95_13770</name>
</gene>
<dbReference type="RefSeq" id="WP_225675883.1">
    <property type="nucleotide sequence ID" value="NZ_JAEDAH010000088.1"/>
</dbReference>
<comment type="caution">
    <text evidence="1">The sequence shown here is derived from an EMBL/GenBank/DDBJ whole genome shotgun (WGS) entry which is preliminary data.</text>
</comment>
<evidence type="ECO:0000313" key="1">
    <source>
        <dbReference type="EMBL" id="MCA6064677.1"/>
    </source>
</evidence>
<organism evidence="1 2">
    <name type="scientific">Thalassolituus marinus</name>
    <dbReference type="NCBI Taxonomy" id="671053"/>
    <lineage>
        <taxon>Bacteria</taxon>
        <taxon>Pseudomonadati</taxon>
        <taxon>Pseudomonadota</taxon>
        <taxon>Gammaproteobacteria</taxon>
        <taxon>Oceanospirillales</taxon>
        <taxon>Oceanospirillaceae</taxon>
        <taxon>Thalassolituus</taxon>
    </lineage>
</organism>
<accession>A0ABS7ZSU1</accession>
<dbReference type="Pfam" id="PF16137">
    <property type="entry name" value="DUF4845"/>
    <property type="match status" value="1"/>
</dbReference>
<reference evidence="1 2" key="1">
    <citation type="submission" date="2020-12" db="EMBL/GenBank/DDBJ databases">
        <title>Novel Thalassolituus-related marine hydrocarbonoclastic bacteria mediated algae-derived hydrocarbons mineralization in twilight zone of the northern South China Sea.</title>
        <authorList>
            <person name="Dong C."/>
        </authorList>
    </citation>
    <scope>NUCLEOTIDE SEQUENCE [LARGE SCALE GENOMIC DNA]</scope>
    <source>
        <strain evidence="1 2">IMCC1826</strain>
    </source>
</reference>
<protein>
    <submittedName>
        <fullName evidence="1">DUF4845 domain-containing protein</fullName>
    </submittedName>
</protein>
<sequence>MRRQSGMSFSSVVALVALIALLIKAAIAIVPMYWDNKMLTTVLDTMAESGEVTIDSKPNKVKQLLEQRMLRNGLRMNFDQLTIQPHKHALVLDWPYEVRGTWLANVDLVVRFNQHKEFTHSE</sequence>
<proteinExistence type="predicted"/>
<dbReference type="Proteomes" id="UP000714380">
    <property type="component" value="Unassembled WGS sequence"/>
</dbReference>
<keyword evidence="2" id="KW-1185">Reference proteome</keyword>
<dbReference type="EMBL" id="JAEDAH010000088">
    <property type="protein sequence ID" value="MCA6064677.1"/>
    <property type="molecule type" value="Genomic_DNA"/>
</dbReference>
<evidence type="ECO:0000313" key="2">
    <source>
        <dbReference type="Proteomes" id="UP000714380"/>
    </source>
</evidence>
<name>A0ABS7ZSU1_9GAMM</name>